<dbReference type="EMBL" id="KN716328">
    <property type="protein sequence ID" value="KJH46911.1"/>
    <property type="molecule type" value="Genomic_DNA"/>
</dbReference>
<evidence type="ECO:0000256" key="1">
    <source>
        <dbReference type="SAM" id="SignalP"/>
    </source>
</evidence>
<gene>
    <name evidence="2" type="ORF">DICVIV_06991</name>
</gene>
<sequence>MNMSLGIRFITTPTRIRLNLIIMLLFSYCRTQLADDFNVEAKYSRRRLKESWLESSGHTYDTDDEDYINGGGSGSGIPVEEEMEGNDIYTVTTKSLMHVFHMVLNKRITTKISILSTFVPYTGSYKQYLTDYRDALHKM</sequence>
<evidence type="ECO:0000313" key="3">
    <source>
        <dbReference type="Proteomes" id="UP000053766"/>
    </source>
</evidence>
<dbReference type="Proteomes" id="UP000053766">
    <property type="component" value="Unassembled WGS sequence"/>
</dbReference>
<dbReference type="OrthoDB" id="5803439at2759"/>
<keyword evidence="1" id="KW-0732">Signal</keyword>
<keyword evidence="3" id="KW-1185">Reference proteome</keyword>
<dbReference type="AlphaFoldDB" id="A0A0D8XX32"/>
<reference evidence="3" key="2">
    <citation type="journal article" date="2016" name="Sci. Rep.">
        <title>Dictyocaulus viviparus genome, variome and transcriptome elucidate lungworm biology and support future intervention.</title>
        <authorList>
            <person name="McNulty S.N."/>
            <person name="Strube C."/>
            <person name="Rosa B.A."/>
            <person name="Martin J.C."/>
            <person name="Tyagi R."/>
            <person name="Choi Y.J."/>
            <person name="Wang Q."/>
            <person name="Hallsworth Pepin K."/>
            <person name="Zhang X."/>
            <person name="Ozersky P."/>
            <person name="Wilson R.K."/>
            <person name="Sternberg P.W."/>
            <person name="Gasser R.B."/>
            <person name="Mitreva M."/>
        </authorList>
    </citation>
    <scope>NUCLEOTIDE SEQUENCE [LARGE SCALE GENOMIC DNA]</scope>
    <source>
        <strain evidence="3">HannoverDv2000</strain>
    </source>
</reference>
<protein>
    <submittedName>
        <fullName evidence="2">Uncharacterized protein</fullName>
    </submittedName>
</protein>
<feature type="signal peptide" evidence="1">
    <location>
        <begin position="1"/>
        <end position="34"/>
    </location>
</feature>
<name>A0A0D8XX32_DICVI</name>
<proteinExistence type="predicted"/>
<feature type="chain" id="PRO_5002336136" evidence="1">
    <location>
        <begin position="35"/>
        <end position="139"/>
    </location>
</feature>
<accession>A0A0D8XX32</accession>
<organism evidence="2 3">
    <name type="scientific">Dictyocaulus viviparus</name>
    <name type="common">Bovine lungworm</name>
    <dbReference type="NCBI Taxonomy" id="29172"/>
    <lineage>
        <taxon>Eukaryota</taxon>
        <taxon>Metazoa</taxon>
        <taxon>Ecdysozoa</taxon>
        <taxon>Nematoda</taxon>
        <taxon>Chromadorea</taxon>
        <taxon>Rhabditida</taxon>
        <taxon>Rhabditina</taxon>
        <taxon>Rhabditomorpha</taxon>
        <taxon>Strongyloidea</taxon>
        <taxon>Metastrongylidae</taxon>
        <taxon>Dictyocaulus</taxon>
    </lineage>
</organism>
<reference evidence="2 3" key="1">
    <citation type="submission" date="2013-11" db="EMBL/GenBank/DDBJ databases">
        <title>Draft genome of the bovine lungworm Dictyocaulus viviparus.</title>
        <authorList>
            <person name="Mitreva M."/>
        </authorList>
    </citation>
    <scope>NUCLEOTIDE SEQUENCE [LARGE SCALE GENOMIC DNA]</scope>
    <source>
        <strain evidence="2 3">HannoverDv2000</strain>
    </source>
</reference>
<evidence type="ECO:0000313" key="2">
    <source>
        <dbReference type="EMBL" id="KJH46911.1"/>
    </source>
</evidence>